<dbReference type="Proteomes" id="UP001300604">
    <property type="component" value="Chromosome"/>
</dbReference>
<dbReference type="AlphaFoldDB" id="A0AA97DB54"/>
<dbReference type="InterPro" id="IPR038109">
    <property type="entry name" value="DNA_bind_recomb_sf"/>
</dbReference>
<dbReference type="GO" id="GO:0003677">
    <property type="term" value="F:DNA binding"/>
    <property type="evidence" value="ECO:0007669"/>
    <property type="project" value="UniProtKB-KW"/>
</dbReference>
<dbReference type="Gene3D" id="3.90.1750.20">
    <property type="entry name" value="Putative Large Serine Recombinase, Chain B, Domain 2"/>
    <property type="match status" value="1"/>
</dbReference>
<dbReference type="PROSITE" id="PS51737">
    <property type="entry name" value="RECOMBINASE_DNA_BIND"/>
    <property type="match status" value="1"/>
</dbReference>
<keyword evidence="1" id="KW-0238">DNA-binding</keyword>
<dbReference type="RefSeq" id="WP_275844138.1">
    <property type="nucleotide sequence ID" value="NZ_CP135996.1"/>
</dbReference>
<keyword evidence="5" id="KW-1185">Reference proteome</keyword>
<dbReference type="KEGG" id="carl:PXC00_12905"/>
<evidence type="ECO:0000256" key="1">
    <source>
        <dbReference type="ARBA" id="ARBA00023125"/>
    </source>
</evidence>
<organism evidence="4 5">
    <name type="scientific">Caproicibacterium argilliputei</name>
    <dbReference type="NCBI Taxonomy" id="3030016"/>
    <lineage>
        <taxon>Bacteria</taxon>
        <taxon>Bacillati</taxon>
        <taxon>Bacillota</taxon>
        <taxon>Clostridia</taxon>
        <taxon>Eubacteriales</taxon>
        <taxon>Oscillospiraceae</taxon>
        <taxon>Caproicibacterium</taxon>
    </lineage>
</organism>
<evidence type="ECO:0000256" key="2">
    <source>
        <dbReference type="ARBA" id="ARBA00023172"/>
    </source>
</evidence>
<dbReference type="EMBL" id="CP135996">
    <property type="protein sequence ID" value="WOC33686.1"/>
    <property type="molecule type" value="Genomic_DNA"/>
</dbReference>
<dbReference type="InterPro" id="IPR011109">
    <property type="entry name" value="DNA_bind_recombinase_dom"/>
</dbReference>
<dbReference type="Pfam" id="PF07508">
    <property type="entry name" value="Recombinase"/>
    <property type="match status" value="1"/>
</dbReference>
<dbReference type="GO" id="GO:0000150">
    <property type="term" value="F:DNA strand exchange activity"/>
    <property type="evidence" value="ECO:0007669"/>
    <property type="project" value="InterPro"/>
</dbReference>
<evidence type="ECO:0000259" key="3">
    <source>
        <dbReference type="PROSITE" id="PS51737"/>
    </source>
</evidence>
<dbReference type="InterPro" id="IPR050639">
    <property type="entry name" value="SSR_resolvase"/>
</dbReference>
<reference evidence="4 5" key="1">
    <citation type="submission" date="2024-06" db="EMBL/GenBank/DDBJ databases">
        <title>Caproicibacterium argilliputei sp. nov, a novel caproic acid producing anaerobic bacterium isolated from pit mud.</title>
        <authorList>
            <person name="Xia S."/>
        </authorList>
    </citation>
    <scope>NUCLEOTIDE SEQUENCE [LARGE SCALE GENOMIC DNA]</scope>
    <source>
        <strain evidence="4 5">ZCY20-5</strain>
    </source>
</reference>
<keyword evidence="2" id="KW-0233">DNA recombination</keyword>
<protein>
    <submittedName>
        <fullName evidence="4">Recombinase family protein</fullName>
    </submittedName>
</protein>
<evidence type="ECO:0000313" key="5">
    <source>
        <dbReference type="Proteomes" id="UP001300604"/>
    </source>
</evidence>
<gene>
    <name evidence="4" type="ORF">PXC00_12905</name>
</gene>
<evidence type="ECO:0000313" key="4">
    <source>
        <dbReference type="EMBL" id="WOC33686.1"/>
    </source>
</evidence>
<dbReference type="PANTHER" id="PTHR30461:SF2">
    <property type="entry name" value="SERINE RECOMBINASE PINE-RELATED"/>
    <property type="match status" value="1"/>
</dbReference>
<sequence length="291" mass="33605">MKQNRYLPFGYRIVDGTLTTEKNEAEAVRRIYADYLSGMSYQSIAVKMSAGAVPYKADSTAWNKHMVKRILENPRYTGEKGFPPLINPNTYRAISELIRKKNIRQPLSEELSLIRKKLYCYNCGSRYERDGRNPQYESWCCKAEGHTGRRVSDEILLKGIVAALNAIIAQPEQLKLRERRPYEPSLDVTKLNNQINRELEKAEVNSDYVKLLIFNCAAEKYASCADCGNEYLTERLRKRFQNYLPLTAFDPVLFEKTVKWVLMEPDGTVHLKLMNDQIIDPDTTERSTPIC</sequence>
<proteinExistence type="predicted"/>
<dbReference type="PANTHER" id="PTHR30461">
    <property type="entry name" value="DNA-INVERTASE FROM LAMBDOID PROPHAGE"/>
    <property type="match status" value="1"/>
</dbReference>
<feature type="domain" description="Recombinase" evidence="3">
    <location>
        <begin position="8"/>
        <end position="104"/>
    </location>
</feature>
<name>A0AA97DB54_9FIRM</name>
<reference evidence="5" key="3">
    <citation type="submission" date="2024-06" db="EMBL/GenBank/DDBJ databases">
        <authorList>
            <person name="Zeng C."/>
        </authorList>
    </citation>
    <scope>NUCLEOTIDE SEQUENCE [LARGE SCALE GENOMIC DNA]</scope>
    <source>
        <strain evidence="5">ZCY20-5</strain>
    </source>
</reference>
<reference evidence="5" key="2">
    <citation type="submission" date="2024-06" db="EMBL/GenBank/DDBJ databases">
        <title>Caproicibacterium argilliputei sp. nov, a novel caproic acid producing anaerobic bacterium isolated from pit mud.</title>
        <authorList>
            <person name="Zeng C."/>
        </authorList>
    </citation>
    <scope>NUCLEOTIDE SEQUENCE [LARGE SCALE GENOMIC DNA]</scope>
    <source>
        <strain evidence="5">ZCY20-5</strain>
    </source>
</reference>
<accession>A0AA97DB54</accession>